<feature type="transmembrane region" description="Helical" evidence="8">
    <location>
        <begin position="6"/>
        <end position="30"/>
    </location>
</feature>
<dbReference type="AlphaFoldDB" id="A0A3Q3ECF5"/>
<evidence type="ECO:0000256" key="7">
    <source>
        <dbReference type="SAM" id="MobiDB-lite"/>
    </source>
</evidence>
<dbReference type="GO" id="GO:0022602">
    <property type="term" value="P:ovulation cycle process"/>
    <property type="evidence" value="ECO:0007669"/>
    <property type="project" value="TreeGrafter"/>
</dbReference>
<dbReference type="STRING" id="56723.ENSLBEP00000003746"/>
<reference evidence="10" key="1">
    <citation type="submission" date="2025-08" db="UniProtKB">
        <authorList>
            <consortium name="Ensembl"/>
        </authorList>
    </citation>
    <scope>IDENTIFICATION</scope>
</reference>
<dbReference type="GO" id="GO:0008584">
    <property type="term" value="P:male gonad development"/>
    <property type="evidence" value="ECO:0007669"/>
    <property type="project" value="TreeGrafter"/>
</dbReference>
<evidence type="ECO:0000256" key="5">
    <source>
        <dbReference type="ARBA" id="ARBA00022989"/>
    </source>
</evidence>
<dbReference type="InParanoid" id="A0A3Q3ECF5"/>
<dbReference type="GO" id="GO:0001541">
    <property type="term" value="P:ovarian follicle development"/>
    <property type="evidence" value="ECO:0007669"/>
    <property type="project" value="TreeGrafter"/>
</dbReference>
<evidence type="ECO:0000256" key="1">
    <source>
        <dbReference type="ARBA" id="ARBA00004370"/>
    </source>
</evidence>
<keyword evidence="3 8" id="KW-0812">Transmembrane</keyword>
<keyword evidence="4" id="KW-0677">Repeat</keyword>
<dbReference type="GO" id="GO:0004964">
    <property type="term" value="F:luteinizing hormone receptor activity"/>
    <property type="evidence" value="ECO:0007669"/>
    <property type="project" value="TreeGrafter"/>
</dbReference>
<feature type="transmembrane region" description="Helical" evidence="8">
    <location>
        <begin position="51"/>
        <end position="72"/>
    </location>
</feature>
<dbReference type="InterPro" id="IPR002131">
    <property type="entry name" value="Gphrmn_rcpt_fam"/>
</dbReference>
<feature type="region of interest" description="Disordered" evidence="7">
    <location>
        <begin position="129"/>
        <end position="153"/>
    </location>
</feature>
<dbReference type="PANTHER" id="PTHR24372:SF1">
    <property type="entry name" value="LUTROPIN-CHORIOGONADOTROPIC HORMONE RECEPTOR"/>
    <property type="match status" value="1"/>
</dbReference>
<proteinExistence type="predicted"/>
<dbReference type="PROSITE" id="PS50262">
    <property type="entry name" value="G_PROTEIN_RECEP_F1_2"/>
    <property type="match status" value="1"/>
</dbReference>
<dbReference type="InterPro" id="IPR017452">
    <property type="entry name" value="GPCR_Rhodpsn_7TM"/>
</dbReference>
<dbReference type="PRINTS" id="PR00373">
    <property type="entry name" value="GLYCHORMONER"/>
</dbReference>
<protein>
    <recommendedName>
        <fullName evidence="9">G-protein coupled receptors family 1 profile domain-containing protein</fullName>
    </recommendedName>
</protein>
<feature type="transmembrane region" description="Helical" evidence="8">
    <location>
        <begin position="84"/>
        <end position="104"/>
    </location>
</feature>
<evidence type="ECO:0000256" key="2">
    <source>
        <dbReference type="ARBA" id="ARBA00022614"/>
    </source>
</evidence>
<dbReference type="Ensembl" id="ENSLBET00000003943.1">
    <property type="protein sequence ID" value="ENSLBEP00000003746.1"/>
    <property type="gene ID" value="ENSLBEG00000002908.1"/>
</dbReference>
<feature type="compositionally biased region" description="Polar residues" evidence="7">
    <location>
        <begin position="129"/>
        <end position="145"/>
    </location>
</feature>
<dbReference type="Pfam" id="PF00001">
    <property type="entry name" value="7tm_1"/>
    <property type="match status" value="1"/>
</dbReference>
<evidence type="ECO:0000313" key="11">
    <source>
        <dbReference type="Proteomes" id="UP000261660"/>
    </source>
</evidence>
<organism evidence="10 11">
    <name type="scientific">Labrus bergylta</name>
    <name type="common">ballan wrasse</name>
    <dbReference type="NCBI Taxonomy" id="56723"/>
    <lineage>
        <taxon>Eukaryota</taxon>
        <taxon>Metazoa</taxon>
        <taxon>Chordata</taxon>
        <taxon>Craniata</taxon>
        <taxon>Vertebrata</taxon>
        <taxon>Euteleostomi</taxon>
        <taxon>Actinopterygii</taxon>
        <taxon>Neopterygii</taxon>
        <taxon>Teleostei</taxon>
        <taxon>Neoteleostei</taxon>
        <taxon>Acanthomorphata</taxon>
        <taxon>Eupercaria</taxon>
        <taxon>Labriformes</taxon>
        <taxon>Labridae</taxon>
        <taxon>Labrus</taxon>
    </lineage>
</organism>
<feature type="domain" description="G-protein coupled receptors family 1 profile" evidence="9">
    <location>
        <begin position="1"/>
        <end position="101"/>
    </location>
</feature>
<evidence type="ECO:0000256" key="8">
    <source>
        <dbReference type="SAM" id="Phobius"/>
    </source>
</evidence>
<accession>A0A3Q3ECF5</accession>
<keyword evidence="6 8" id="KW-0472">Membrane</keyword>
<keyword evidence="11" id="KW-1185">Reference proteome</keyword>
<dbReference type="InterPro" id="IPR000276">
    <property type="entry name" value="GPCR_Rhodpsn"/>
</dbReference>
<keyword evidence="2" id="KW-0433">Leucine-rich repeat</keyword>
<dbReference type="GO" id="GO:0008528">
    <property type="term" value="F:G protein-coupled peptide receptor activity"/>
    <property type="evidence" value="ECO:0007669"/>
    <property type="project" value="TreeGrafter"/>
</dbReference>
<evidence type="ECO:0000256" key="3">
    <source>
        <dbReference type="ARBA" id="ARBA00022692"/>
    </source>
</evidence>
<evidence type="ECO:0000313" key="10">
    <source>
        <dbReference type="Ensembl" id="ENSLBEP00000003746.1"/>
    </source>
</evidence>
<comment type="subcellular location">
    <subcellularLocation>
        <location evidence="1">Membrane</location>
    </subcellularLocation>
</comment>
<reference evidence="10" key="2">
    <citation type="submission" date="2025-09" db="UniProtKB">
        <authorList>
            <consortium name="Ensembl"/>
        </authorList>
    </citation>
    <scope>IDENTIFICATION</scope>
</reference>
<dbReference type="GO" id="GO:0009755">
    <property type="term" value="P:hormone-mediated signaling pathway"/>
    <property type="evidence" value="ECO:0007669"/>
    <property type="project" value="TreeGrafter"/>
</dbReference>
<dbReference type="SUPFAM" id="SSF81321">
    <property type="entry name" value="Family A G protein-coupled receptor-like"/>
    <property type="match status" value="1"/>
</dbReference>
<evidence type="ECO:0000259" key="9">
    <source>
        <dbReference type="PROSITE" id="PS50262"/>
    </source>
</evidence>
<name>A0A3Q3ECF5_9LABR</name>
<evidence type="ECO:0000256" key="4">
    <source>
        <dbReference type="ARBA" id="ARBA00022737"/>
    </source>
</evidence>
<evidence type="ECO:0000256" key="6">
    <source>
        <dbReference type="ARBA" id="ARBA00023136"/>
    </source>
</evidence>
<dbReference type="Proteomes" id="UP000261660">
    <property type="component" value="Unplaced"/>
</dbReference>
<keyword evidence="5 8" id="KW-1133">Transmembrane helix</keyword>
<dbReference type="PANTHER" id="PTHR24372">
    <property type="entry name" value="GLYCOPROTEIN HORMONE RECEPTOR"/>
    <property type="match status" value="1"/>
</dbReference>
<dbReference type="GeneTree" id="ENSGT00940000157364"/>
<dbReference type="GO" id="GO:0005886">
    <property type="term" value="C:plasma membrane"/>
    <property type="evidence" value="ECO:0007669"/>
    <property type="project" value="TreeGrafter"/>
</dbReference>
<dbReference type="GO" id="GO:0007200">
    <property type="term" value="P:phospholipase C-activating G protein-coupled receptor signaling pathway"/>
    <property type="evidence" value="ECO:0007669"/>
    <property type="project" value="TreeGrafter"/>
</dbReference>
<dbReference type="Gene3D" id="1.20.1070.10">
    <property type="entry name" value="Rhodopsin 7-helix transmembrane proteins"/>
    <property type="match status" value="1"/>
</dbReference>
<dbReference type="GO" id="GO:0007189">
    <property type="term" value="P:adenylate cyclase-activating G protein-coupled receptor signaling pathway"/>
    <property type="evidence" value="ECO:0007669"/>
    <property type="project" value="TreeGrafter"/>
</dbReference>
<sequence>ANAFIILVLLFNVGAAVVVCACYVLIYLAVKNPEFPRRRSADTKMAKRMAVLIFTHFLYMAPISFFAISAAFKVPLITVTNSKILLVLFFPINSCTNPFLYAIFTKAFRKDAYRLMGAVGCCKNKANNNDSGANRKSSRSQQSQHIQEEGEIT</sequence>